<keyword evidence="4 7" id="KW-0812">Transmembrane</keyword>
<proteinExistence type="inferred from homology"/>
<accession>A0ABV2YG04</accession>
<evidence type="ECO:0000256" key="6">
    <source>
        <dbReference type="ARBA" id="ARBA00023136"/>
    </source>
</evidence>
<dbReference type="RefSeq" id="WP_108952960.1">
    <property type="nucleotide sequence ID" value="NZ_BEVZ01000002.1"/>
</dbReference>
<evidence type="ECO:0000256" key="5">
    <source>
        <dbReference type="ARBA" id="ARBA00022989"/>
    </source>
</evidence>
<evidence type="ECO:0000313" key="9">
    <source>
        <dbReference type="Proteomes" id="UP001550850"/>
    </source>
</evidence>
<evidence type="ECO:0000256" key="7">
    <source>
        <dbReference type="SAM" id="Phobius"/>
    </source>
</evidence>
<feature type="transmembrane region" description="Helical" evidence="7">
    <location>
        <begin position="58"/>
        <end position="78"/>
    </location>
</feature>
<organism evidence="8 9">
    <name type="scientific">Streptomyces fragilis</name>
    <dbReference type="NCBI Taxonomy" id="67301"/>
    <lineage>
        <taxon>Bacteria</taxon>
        <taxon>Bacillati</taxon>
        <taxon>Actinomycetota</taxon>
        <taxon>Actinomycetes</taxon>
        <taxon>Kitasatosporales</taxon>
        <taxon>Streptomycetaceae</taxon>
        <taxon>Streptomyces</taxon>
    </lineage>
</organism>
<dbReference type="PANTHER" id="PTHR33452">
    <property type="entry name" value="OXIDOREDUCTASE CATD-RELATED"/>
    <property type="match status" value="1"/>
</dbReference>
<evidence type="ECO:0000256" key="4">
    <source>
        <dbReference type="ARBA" id="ARBA00022692"/>
    </source>
</evidence>
<keyword evidence="3" id="KW-1003">Cell membrane</keyword>
<keyword evidence="5 7" id="KW-1133">Transmembrane helix</keyword>
<evidence type="ECO:0000256" key="1">
    <source>
        <dbReference type="ARBA" id="ARBA00004651"/>
    </source>
</evidence>
<dbReference type="InterPro" id="IPR051907">
    <property type="entry name" value="DoxX-like_oxidoreductase"/>
</dbReference>
<dbReference type="Pfam" id="PF07681">
    <property type="entry name" value="DoxX"/>
    <property type="match status" value="1"/>
</dbReference>
<comment type="subcellular location">
    <subcellularLocation>
        <location evidence="1">Cell membrane</location>
        <topology evidence="1">Multi-pass membrane protein</topology>
    </subcellularLocation>
</comment>
<feature type="transmembrane region" description="Helical" evidence="7">
    <location>
        <begin position="113"/>
        <end position="133"/>
    </location>
</feature>
<keyword evidence="9" id="KW-1185">Reference proteome</keyword>
<name>A0ABV2YG04_9ACTN</name>
<comment type="caution">
    <text evidence="8">The sequence shown here is derived from an EMBL/GenBank/DDBJ whole genome shotgun (WGS) entry which is preliminary data.</text>
</comment>
<reference evidence="8 9" key="1">
    <citation type="submission" date="2024-06" db="EMBL/GenBank/DDBJ databases">
        <title>The Natural Products Discovery Center: Release of the First 8490 Sequenced Strains for Exploring Actinobacteria Biosynthetic Diversity.</title>
        <authorList>
            <person name="Kalkreuter E."/>
            <person name="Kautsar S.A."/>
            <person name="Yang D."/>
            <person name="Bader C.D."/>
            <person name="Teijaro C.N."/>
            <person name="Fluegel L."/>
            <person name="Davis C.M."/>
            <person name="Simpson J.R."/>
            <person name="Lauterbach L."/>
            <person name="Steele A.D."/>
            <person name="Gui C."/>
            <person name="Meng S."/>
            <person name="Li G."/>
            <person name="Viehrig K."/>
            <person name="Ye F."/>
            <person name="Su P."/>
            <person name="Kiefer A.F."/>
            <person name="Nichols A."/>
            <person name="Cepeda A.J."/>
            <person name="Yan W."/>
            <person name="Fan B."/>
            <person name="Jiang Y."/>
            <person name="Adhikari A."/>
            <person name="Zheng C.-J."/>
            <person name="Schuster L."/>
            <person name="Cowan T.M."/>
            <person name="Smanski M.J."/>
            <person name="Chevrette M.G."/>
            <person name="De Carvalho L.P.S."/>
            <person name="Shen B."/>
        </authorList>
    </citation>
    <scope>NUCLEOTIDE SEQUENCE [LARGE SCALE GENOMIC DNA]</scope>
    <source>
        <strain evidence="8 9">NPDC038104</strain>
    </source>
</reference>
<sequence>MSVPPNESPELLRTATPVVHGAFRVVTGFFFACHGAASLFGVLGGAHGGGTVPTLQWPGWWAAVIQLVGGALVALGLFTRSAAVISSGSMAYAYFSVHQSNGLFPIVNGGEASAMFCWAFLLIAFIGPGAFALENVLRRGTPAARADEPTPVRATS</sequence>
<evidence type="ECO:0000256" key="2">
    <source>
        <dbReference type="ARBA" id="ARBA00006679"/>
    </source>
</evidence>
<dbReference type="PANTHER" id="PTHR33452:SF4">
    <property type="entry name" value="BLL4328 PROTEIN"/>
    <property type="match status" value="1"/>
</dbReference>
<keyword evidence="6 7" id="KW-0472">Membrane</keyword>
<dbReference type="InterPro" id="IPR032808">
    <property type="entry name" value="DoxX"/>
</dbReference>
<gene>
    <name evidence="8" type="ORF">AB0E65_10635</name>
</gene>
<dbReference type="EMBL" id="JBEZUR010000012">
    <property type="protein sequence ID" value="MEU3554658.1"/>
    <property type="molecule type" value="Genomic_DNA"/>
</dbReference>
<evidence type="ECO:0000313" key="8">
    <source>
        <dbReference type="EMBL" id="MEU3554658.1"/>
    </source>
</evidence>
<feature type="transmembrane region" description="Helical" evidence="7">
    <location>
        <begin position="21"/>
        <end position="46"/>
    </location>
</feature>
<dbReference type="Proteomes" id="UP001550850">
    <property type="component" value="Unassembled WGS sequence"/>
</dbReference>
<protein>
    <submittedName>
        <fullName evidence="8">DoxX family protein</fullName>
    </submittedName>
</protein>
<evidence type="ECO:0000256" key="3">
    <source>
        <dbReference type="ARBA" id="ARBA00022475"/>
    </source>
</evidence>
<comment type="similarity">
    <text evidence="2">Belongs to the DoxX family.</text>
</comment>